<protein>
    <recommendedName>
        <fullName evidence="18">Transcription factor A, mitochondrial</fullName>
        <ecNumber evidence="4">2.3.2.23</ecNumber>
    </recommendedName>
</protein>
<feature type="domain" description="HMG box" evidence="24">
    <location>
        <begin position="281"/>
        <end position="345"/>
    </location>
</feature>
<dbReference type="InterPro" id="IPR036910">
    <property type="entry name" value="HMG_box_dom_sf"/>
</dbReference>
<dbReference type="Ensembl" id="ENSXETT00000109184">
    <property type="protein sequence ID" value="ENSXETP00000119191"/>
    <property type="gene ID" value="ENSXETG00000047131"/>
</dbReference>
<dbReference type="SMART" id="SM00212">
    <property type="entry name" value="UBCc"/>
    <property type="match status" value="1"/>
</dbReference>
<dbReference type="Gene3D" id="3.10.110.10">
    <property type="entry name" value="Ubiquitin Conjugating Enzyme"/>
    <property type="match status" value="1"/>
</dbReference>
<evidence type="ECO:0000256" key="22">
    <source>
        <dbReference type="PROSITE-ProRule" id="PRU10133"/>
    </source>
</evidence>
<keyword evidence="10" id="KW-0067">ATP-binding</keyword>
<keyword evidence="11" id="KW-0809">Transit peptide</keyword>
<feature type="compositionally biased region" description="Basic and acidic residues" evidence="23">
    <location>
        <begin position="389"/>
        <end position="402"/>
    </location>
</feature>
<evidence type="ECO:0000256" key="7">
    <source>
        <dbReference type="ARBA" id="ARBA00022737"/>
    </source>
</evidence>
<keyword evidence="15" id="KW-0010">Activator</keyword>
<keyword evidence="12" id="KW-0805">Transcription regulation</keyword>
<dbReference type="SUPFAM" id="SSF54495">
    <property type="entry name" value="UBC-like"/>
    <property type="match status" value="1"/>
</dbReference>
<evidence type="ECO:0000256" key="10">
    <source>
        <dbReference type="ARBA" id="ARBA00022840"/>
    </source>
</evidence>
<dbReference type="PANTHER" id="PTHR24068">
    <property type="entry name" value="UBIQUITIN-CONJUGATING ENZYME E2"/>
    <property type="match status" value="1"/>
</dbReference>
<evidence type="ECO:0000256" key="17">
    <source>
        <dbReference type="ARBA" id="ARBA00023271"/>
    </source>
</evidence>
<dbReference type="PROSITE" id="PS00183">
    <property type="entry name" value="UBC_1"/>
    <property type="match status" value="1"/>
</dbReference>
<evidence type="ECO:0000259" key="24">
    <source>
        <dbReference type="PROSITE" id="PS50118"/>
    </source>
</evidence>
<dbReference type="Gene3D" id="1.10.30.10">
    <property type="entry name" value="High mobility group box domain"/>
    <property type="match status" value="2"/>
</dbReference>
<proteinExistence type="predicted"/>
<dbReference type="FunCoup" id="A0A803KFP1">
    <property type="interactions" value="3490"/>
</dbReference>
<sequence>MALKRIQKELNDLQRDPPAQCSAGPVGDDLFHWQATIMGPTDSPYQGGVFFLTIHFPTDYPFKPPKVAFTTKIYHPNINSNGSICLDILRSQWSPALTVSKVLLSICSLLCDPNPDDPLVPDIAQIYKSDKEKYNRLAREWTQKYAICTSVSSGILGLQCSPFRWFSKGATSSEYPKRPLTAYLRYSIEQRPKLHKQYPEAKMMDLTKIIALEWKGLPSAEKERYEVVANAEQKKYREEVKQYREKLSPMQLELHREQRRQRLAKRKSVRKKRELTVLGRPKRPRSPFNIFMSEHFQDAKGASSQSKMKSLRDDWERLHTSQKQTYNQLAEDDKIRYENEMKSWEEQMMEIGRGDLIRLKQRKRFKKPRAMGVSSAAKKRLTGSSGHGEGLREGSAHRQHEE</sequence>
<reference evidence="26" key="1">
    <citation type="journal article" date="2010" name="Science">
        <title>The genome of the Western clawed frog Xenopus tropicalis.</title>
        <authorList>
            <person name="Hellsten U."/>
            <person name="Harland R.M."/>
            <person name="Gilchrist M.J."/>
            <person name="Hendrix D."/>
            <person name="Jurka J."/>
            <person name="Kapitonov V."/>
            <person name="Ovcharenko I."/>
            <person name="Putnam N.H."/>
            <person name="Shu S."/>
            <person name="Taher L."/>
            <person name="Blitz I.L."/>
            <person name="Blumberg B."/>
            <person name="Dichmann D.S."/>
            <person name="Dubchak I."/>
            <person name="Amaya E."/>
            <person name="Detter J.C."/>
            <person name="Fletcher R."/>
            <person name="Gerhard D.S."/>
            <person name="Goodstein D."/>
            <person name="Graves T."/>
            <person name="Grigoriev I.V."/>
            <person name="Grimwood J."/>
            <person name="Kawashima T."/>
            <person name="Lindquist E."/>
            <person name="Lucas S.M."/>
            <person name="Mead P.E."/>
            <person name="Mitros T."/>
            <person name="Ogino H."/>
            <person name="Ohta Y."/>
            <person name="Poliakov A.V."/>
            <person name="Pollet N."/>
            <person name="Robert J."/>
            <person name="Salamov A."/>
            <person name="Sater A.K."/>
            <person name="Schmutz J."/>
            <person name="Terry A."/>
            <person name="Vize P.D."/>
            <person name="Warren W.C."/>
            <person name="Wells D."/>
            <person name="Wills A."/>
            <person name="Wilson R.K."/>
            <person name="Zimmerman L.B."/>
            <person name="Zorn A.M."/>
            <person name="Grainger R."/>
            <person name="Grammer T."/>
            <person name="Khokha M.K."/>
            <person name="Richardson P.M."/>
            <person name="Rokhsar D.S."/>
        </authorList>
    </citation>
    <scope>NUCLEOTIDE SEQUENCE [LARGE SCALE GENOMIC DNA]</scope>
    <source>
        <strain evidence="26">Nigerian</strain>
    </source>
</reference>
<feature type="DNA-binding region" description="HMG box" evidence="21">
    <location>
        <begin position="176"/>
        <end position="244"/>
    </location>
</feature>
<accession>A0A803KFP1</accession>
<dbReference type="Pfam" id="PF00179">
    <property type="entry name" value="UQ_con"/>
    <property type="match status" value="1"/>
</dbReference>
<evidence type="ECO:0000256" key="6">
    <source>
        <dbReference type="ARBA" id="ARBA00022679"/>
    </source>
</evidence>
<evidence type="ECO:0000256" key="15">
    <source>
        <dbReference type="ARBA" id="ARBA00023159"/>
    </source>
</evidence>
<comment type="subcellular location">
    <subcellularLocation>
        <location evidence="2">Mitochondrion matrix</location>
        <location evidence="2">Mitochondrion nucleoid</location>
    </subcellularLocation>
</comment>
<evidence type="ECO:0000256" key="21">
    <source>
        <dbReference type="PROSITE-ProRule" id="PRU00267"/>
    </source>
</evidence>
<evidence type="ECO:0000256" key="2">
    <source>
        <dbReference type="ARBA" id="ARBA00004436"/>
    </source>
</evidence>
<dbReference type="GeneTree" id="ENSGT00940000155109"/>
<comment type="catalytic activity">
    <reaction evidence="1">
        <text>S-ubiquitinyl-[E1 ubiquitin-activating enzyme]-L-cysteine + [E2 ubiquitin-conjugating enzyme]-L-cysteine = [E1 ubiquitin-activating enzyme]-L-cysteine + S-ubiquitinyl-[E2 ubiquitin-conjugating enzyme]-L-cysteine.</text>
        <dbReference type="EC" id="2.3.2.23"/>
    </reaction>
</comment>
<dbReference type="InterPro" id="IPR009071">
    <property type="entry name" value="HMG_box_dom"/>
</dbReference>
<dbReference type="SMART" id="SM00398">
    <property type="entry name" value="HMG"/>
    <property type="match status" value="2"/>
</dbReference>
<feature type="domain" description="HMG box" evidence="24">
    <location>
        <begin position="176"/>
        <end position="244"/>
    </location>
</feature>
<evidence type="ECO:0000256" key="23">
    <source>
        <dbReference type="SAM" id="MobiDB-lite"/>
    </source>
</evidence>
<dbReference type="SUPFAM" id="SSF47095">
    <property type="entry name" value="HMG-box"/>
    <property type="match status" value="2"/>
</dbReference>
<dbReference type="CDD" id="cd21987">
    <property type="entry name" value="HMG-box_TFAM_rpt2"/>
    <property type="match status" value="1"/>
</dbReference>
<dbReference type="InParanoid" id="A0A803KFP1"/>
<comment type="pathway">
    <text evidence="3">Protein modification; protein ubiquitination.</text>
</comment>
<dbReference type="InterPro" id="IPR000608">
    <property type="entry name" value="UBC"/>
</dbReference>
<evidence type="ECO:0000256" key="13">
    <source>
        <dbReference type="ARBA" id="ARBA00023125"/>
    </source>
</evidence>
<dbReference type="GO" id="GO:0042645">
    <property type="term" value="C:mitochondrial nucleoid"/>
    <property type="evidence" value="ECO:0007669"/>
    <property type="project" value="UniProtKB-SubCell"/>
</dbReference>
<dbReference type="PROSITE" id="PS50127">
    <property type="entry name" value="UBC_2"/>
    <property type="match status" value="1"/>
</dbReference>
<evidence type="ECO:0000256" key="4">
    <source>
        <dbReference type="ARBA" id="ARBA00012486"/>
    </source>
</evidence>
<dbReference type="FunFam" id="3.10.110.10:FF:000101">
    <property type="entry name" value="Ubiquitin-conjugating enzyme E2 D2"/>
    <property type="match status" value="1"/>
</dbReference>
<dbReference type="InterPro" id="IPR023313">
    <property type="entry name" value="UBQ-conjugating_AS"/>
</dbReference>
<keyword evidence="17" id="KW-1135">Mitochondrion nucleoid</keyword>
<evidence type="ECO:0000259" key="25">
    <source>
        <dbReference type="PROSITE" id="PS50127"/>
    </source>
</evidence>
<evidence type="ECO:0000313" key="26">
    <source>
        <dbReference type="Ensembl" id="ENSXETP00000119191"/>
    </source>
</evidence>
<gene>
    <name evidence="26" type="primary">tfam</name>
</gene>
<evidence type="ECO:0000256" key="16">
    <source>
        <dbReference type="ARBA" id="ARBA00023163"/>
    </source>
</evidence>
<evidence type="ECO:0000256" key="8">
    <source>
        <dbReference type="ARBA" id="ARBA00022741"/>
    </source>
</evidence>
<keyword evidence="21" id="KW-0539">Nucleus</keyword>
<dbReference type="FunFam" id="1.10.30.10:FF:000043">
    <property type="entry name" value="Transcription factor A, mitochondrial"/>
    <property type="match status" value="1"/>
</dbReference>
<feature type="domain" description="UBC core" evidence="25">
    <location>
        <begin position="1"/>
        <end position="147"/>
    </location>
</feature>
<keyword evidence="5" id="KW-0597">Phosphoprotein</keyword>
<dbReference type="AlphaFoldDB" id="A0A803KFP1"/>
<feature type="region of interest" description="Disordered" evidence="23">
    <location>
        <begin position="362"/>
        <end position="402"/>
    </location>
</feature>
<evidence type="ECO:0000256" key="18">
    <source>
        <dbReference type="ARBA" id="ARBA00040582"/>
    </source>
</evidence>
<evidence type="ECO:0000256" key="20">
    <source>
        <dbReference type="ARBA" id="ARBA00046467"/>
    </source>
</evidence>
<evidence type="ECO:0000256" key="1">
    <source>
        <dbReference type="ARBA" id="ARBA00000485"/>
    </source>
</evidence>
<evidence type="ECO:0000256" key="5">
    <source>
        <dbReference type="ARBA" id="ARBA00022553"/>
    </source>
</evidence>
<reference evidence="26" key="2">
    <citation type="submission" date="2021-03" db="UniProtKB">
        <authorList>
            <consortium name="Ensembl"/>
        </authorList>
    </citation>
    <scope>IDENTIFICATION</scope>
</reference>
<keyword evidence="16" id="KW-0804">Transcription</keyword>
<evidence type="ECO:0000256" key="3">
    <source>
        <dbReference type="ARBA" id="ARBA00004906"/>
    </source>
</evidence>
<dbReference type="EC" id="2.3.2.23" evidence="4"/>
<feature type="DNA-binding region" description="HMG box" evidence="21">
    <location>
        <begin position="281"/>
        <end position="345"/>
    </location>
</feature>
<comment type="function">
    <text evidence="19">Binds to the mitochondrial light strand promoter and functions in mitochondrial transcription regulation. Component of the mitochondrial transcription initiation complex, composed at least of TFB2M, TFAM and POLRMT that is required for basal transcription of mitochondrial DNA. In this complex, TFAM recruits POLRMT to a specific promoter whereas TFB2M induces structural changes in POLRMT to enable promoter opening and trapping of the DNA non-template strand. Required for accurate and efficient promoter recognition by the mitochondrial RNA polymerase. Promotes transcription initiation from the HSP1 and the light strand promoter by binding immediately upstream of transcriptional start sites. Is able to unwind DNA. Bends the mitochondrial light strand promoter DNA into a U-turn shape via its HMG boxes. Required for maintenance of normal levels of mitochondrial DNA. May play a role in organizing and compacting mitochondrial DNA.</text>
</comment>
<evidence type="ECO:0000256" key="12">
    <source>
        <dbReference type="ARBA" id="ARBA00023015"/>
    </source>
</evidence>
<keyword evidence="6" id="KW-0808">Transferase</keyword>
<feature type="active site" description="Glycyl thioester intermediate" evidence="22">
    <location>
        <position position="85"/>
    </location>
</feature>
<dbReference type="GO" id="GO:0003677">
    <property type="term" value="F:DNA binding"/>
    <property type="evidence" value="ECO:0007669"/>
    <property type="project" value="UniProtKB-UniRule"/>
</dbReference>
<dbReference type="CDD" id="cd23792">
    <property type="entry name" value="UBCc_UBE2D"/>
    <property type="match status" value="1"/>
</dbReference>
<organism evidence="26">
    <name type="scientific">Xenopus tropicalis</name>
    <name type="common">Western clawed frog</name>
    <name type="synonym">Silurana tropicalis</name>
    <dbReference type="NCBI Taxonomy" id="8364"/>
    <lineage>
        <taxon>Eukaryota</taxon>
        <taxon>Metazoa</taxon>
        <taxon>Chordata</taxon>
        <taxon>Craniata</taxon>
        <taxon>Vertebrata</taxon>
        <taxon>Euteleostomi</taxon>
        <taxon>Amphibia</taxon>
        <taxon>Batrachia</taxon>
        <taxon>Anura</taxon>
        <taxon>Pipoidea</taxon>
        <taxon>Pipidae</taxon>
        <taxon>Xenopodinae</taxon>
        <taxon>Xenopus</taxon>
        <taxon>Silurana</taxon>
    </lineage>
</organism>
<dbReference type="InterPro" id="IPR016135">
    <property type="entry name" value="UBQ-conjugating_enzyme/RWD"/>
</dbReference>
<keyword evidence="14" id="KW-0496">Mitochondrion</keyword>
<dbReference type="PROSITE" id="PS50118">
    <property type="entry name" value="HMG_BOX_2"/>
    <property type="match status" value="2"/>
</dbReference>
<evidence type="ECO:0000256" key="14">
    <source>
        <dbReference type="ARBA" id="ARBA00023128"/>
    </source>
</evidence>
<evidence type="ECO:0000256" key="9">
    <source>
        <dbReference type="ARBA" id="ARBA00022786"/>
    </source>
</evidence>
<dbReference type="GO" id="GO:0005524">
    <property type="term" value="F:ATP binding"/>
    <property type="evidence" value="ECO:0007669"/>
    <property type="project" value="UniProtKB-KW"/>
</dbReference>
<name>A0A803KFP1_XENTR</name>
<dbReference type="GO" id="GO:0005634">
    <property type="term" value="C:nucleus"/>
    <property type="evidence" value="ECO:0007669"/>
    <property type="project" value="UniProtKB-UniRule"/>
</dbReference>
<dbReference type="Pfam" id="PF00505">
    <property type="entry name" value="HMG_box"/>
    <property type="match status" value="2"/>
</dbReference>
<comment type="subunit">
    <text evidence="20">Monomer; binds DNA as a monomer. Homodimer. Component of the mitochondrial transcription initiation complex, composed at least of TFB2M, TFAM and POLRMT. In this complex TFAM recruits POLRMT to the promoter whereas TFB2M induces structural changes in POLRMT to enable promoter opening and trapping of the DNA non-template strand. Upon metabolic stress, forms a complex composed of FOXO3, SIRT3, TFAM and POLRMT. Interacts with TFB1M and TFB2M. Interacts with CLPX; this enhances DNA-binding.</text>
</comment>
<evidence type="ECO:0000256" key="19">
    <source>
        <dbReference type="ARBA" id="ARBA00045216"/>
    </source>
</evidence>
<keyword evidence="8" id="KW-0547">Nucleotide-binding</keyword>
<evidence type="ECO:0000256" key="11">
    <source>
        <dbReference type="ARBA" id="ARBA00022946"/>
    </source>
</evidence>
<keyword evidence="9" id="KW-0833">Ubl conjugation pathway</keyword>
<keyword evidence="13 21" id="KW-0238">DNA-binding</keyword>
<dbReference type="GO" id="GO:0061631">
    <property type="term" value="F:ubiquitin conjugating enzyme activity"/>
    <property type="evidence" value="ECO:0007669"/>
    <property type="project" value="UniProtKB-EC"/>
</dbReference>
<keyword evidence="7" id="KW-0677">Repeat</keyword>